<feature type="compositionally biased region" description="Acidic residues" evidence="9">
    <location>
        <begin position="388"/>
        <end position="402"/>
    </location>
</feature>
<dbReference type="PANTHER" id="PTHR28124">
    <property type="entry name" value="DNA REPLICATION REGULATOR SLD2"/>
    <property type="match status" value="1"/>
</dbReference>
<evidence type="ECO:0000256" key="5">
    <source>
        <dbReference type="ARBA" id="ARBA00023242"/>
    </source>
</evidence>
<evidence type="ECO:0000256" key="9">
    <source>
        <dbReference type="SAM" id="MobiDB-lite"/>
    </source>
</evidence>
<proteinExistence type="inferred from homology"/>
<reference evidence="10 11" key="1">
    <citation type="journal article" date="2015" name="Genome Announc.">
        <title>Genome sequence and annotation of Trichoderma parareesei, the ancestor of the cellulase producer Trichoderma reesei.</title>
        <authorList>
            <person name="Yang D."/>
            <person name="Pomraning K."/>
            <person name="Kopchinskiy A."/>
            <person name="Karimi Aghcheh R."/>
            <person name="Atanasova L."/>
            <person name="Chenthamara K."/>
            <person name="Baker S.E."/>
            <person name="Zhang R."/>
            <person name="Shen Q."/>
            <person name="Freitag M."/>
            <person name="Kubicek C.P."/>
            <person name="Druzhinina I.S."/>
        </authorList>
    </citation>
    <scope>NUCLEOTIDE SEQUENCE [LARGE SCALE GENOMIC DNA]</scope>
    <source>
        <strain evidence="10 11">CBS 125925</strain>
    </source>
</reference>
<dbReference type="FunFam" id="1.10.10.1460:FF:000001">
    <property type="entry name" value="DNA replication regulator Sld2"/>
    <property type="match status" value="1"/>
</dbReference>
<dbReference type="AlphaFoldDB" id="A0A2H2ZVM3"/>
<evidence type="ECO:0000256" key="6">
    <source>
        <dbReference type="ARBA" id="ARBA00023306"/>
    </source>
</evidence>
<dbReference type="Gene3D" id="1.10.10.1460">
    <property type="match status" value="1"/>
</dbReference>
<dbReference type="InterPro" id="IPR021110">
    <property type="entry name" value="DNA_rep_checkpnt_protein"/>
</dbReference>
<comment type="subcellular location">
    <subcellularLocation>
        <location evidence="1 8">Nucleus</location>
    </subcellularLocation>
</comment>
<keyword evidence="11" id="KW-1185">Reference proteome</keyword>
<keyword evidence="5 8" id="KW-0539">Nucleus</keyword>
<dbReference type="OrthoDB" id="8775810at2759"/>
<dbReference type="Proteomes" id="UP000219286">
    <property type="component" value="Unassembled WGS sequence"/>
</dbReference>
<feature type="region of interest" description="Disordered" evidence="9">
    <location>
        <begin position="465"/>
        <end position="487"/>
    </location>
</feature>
<feature type="region of interest" description="Disordered" evidence="9">
    <location>
        <begin position="69"/>
        <end position="122"/>
    </location>
</feature>
<comment type="caution">
    <text evidence="10">The sequence shown here is derived from an EMBL/GenBank/DDBJ whole genome shotgun (WGS) entry which is preliminary data.</text>
</comment>
<feature type="compositionally biased region" description="Acidic residues" evidence="9">
    <location>
        <begin position="419"/>
        <end position="430"/>
    </location>
</feature>
<gene>
    <name evidence="10" type="ORF">A9Z42_0037650</name>
</gene>
<evidence type="ECO:0000256" key="8">
    <source>
        <dbReference type="RuleBase" id="RU367067"/>
    </source>
</evidence>
<feature type="compositionally biased region" description="Acidic residues" evidence="9">
    <location>
        <begin position="338"/>
        <end position="350"/>
    </location>
</feature>
<accession>A0A2H2ZVM3</accession>
<dbReference type="GO" id="GO:0006270">
    <property type="term" value="P:DNA replication initiation"/>
    <property type="evidence" value="ECO:0007669"/>
    <property type="project" value="UniProtKB-UniRule"/>
</dbReference>
<evidence type="ECO:0000313" key="11">
    <source>
        <dbReference type="Proteomes" id="UP000219286"/>
    </source>
</evidence>
<sequence length="487" mass="53920">MDEHLKKEYEAKAQKVRTDLKQWEAEWAKTHDGKKPGREDIKNNPVIAQKYKDYNKLRDIIAGKLVPHAEMTTTTTTATSKQKHEKRKSDAAPAGTPMKRAKHAETPSKRMAPPSGGDVEYMNSPAVSRKLFSPTPVTSIGPTPQRDGKVLGLFDLLVEREFKSPLKGAASRPTGVHATPSKRRSSLAEDAAANLGRTPSSASKRKLFSTPMKKRDGQNTAATPSSVSKLQFDTPAFLKRHSLPTLDENTTFDAPPLRLPRKPLVRGLSEIVASLRKVEEEQLDDDLEALREVEAEAEAASGGPPPQQPPGTKVRNPEPKQDILEPDSQAKQLPLGGFDDEGMYDSPTEEAVDRDGRPMRIFKKKGQKRTTRRVNMRPVRTKRPTNLAEDDESDEDDDDQDTVPDTQAQIDKSHIAGESDGEFQDGDDDTPGDKAKAKKPPAKPEGVVKKATRKVNQLAHANFHRLKLRNHGAKGGPGHNSRFRRRR</sequence>
<dbReference type="GO" id="GO:0003697">
    <property type="term" value="F:single-stranded DNA binding"/>
    <property type="evidence" value="ECO:0007669"/>
    <property type="project" value="TreeGrafter"/>
</dbReference>
<comment type="similarity">
    <text evidence="2 8">Belongs to the SLD2 family.</text>
</comment>
<dbReference type="GO" id="GO:0031261">
    <property type="term" value="C:DNA replication preinitiation complex"/>
    <property type="evidence" value="ECO:0007669"/>
    <property type="project" value="TreeGrafter"/>
</dbReference>
<dbReference type="GO" id="GO:0000727">
    <property type="term" value="P:double-strand break repair via break-induced replication"/>
    <property type="evidence" value="ECO:0007669"/>
    <property type="project" value="TreeGrafter"/>
</dbReference>
<feature type="region of interest" description="Disordered" evidence="9">
    <location>
        <begin position="275"/>
        <end position="450"/>
    </location>
</feature>
<evidence type="ECO:0000256" key="7">
    <source>
        <dbReference type="ARBA" id="ARBA00025253"/>
    </source>
</evidence>
<name>A0A2H2ZVM3_TRIPA</name>
<evidence type="ECO:0000256" key="2">
    <source>
        <dbReference type="ARBA" id="ARBA00007276"/>
    </source>
</evidence>
<evidence type="ECO:0000256" key="4">
    <source>
        <dbReference type="ARBA" id="ARBA00022705"/>
    </source>
</evidence>
<evidence type="ECO:0000256" key="1">
    <source>
        <dbReference type="ARBA" id="ARBA00004123"/>
    </source>
</evidence>
<dbReference type="GO" id="GO:0003688">
    <property type="term" value="F:DNA replication origin binding"/>
    <property type="evidence" value="ECO:0007669"/>
    <property type="project" value="TreeGrafter"/>
</dbReference>
<feature type="compositionally biased region" description="Polar residues" evidence="9">
    <location>
        <begin position="218"/>
        <end position="231"/>
    </location>
</feature>
<organism evidence="10 11">
    <name type="scientific">Trichoderma parareesei</name>
    <name type="common">Filamentous fungus</name>
    <dbReference type="NCBI Taxonomy" id="858221"/>
    <lineage>
        <taxon>Eukaryota</taxon>
        <taxon>Fungi</taxon>
        <taxon>Dikarya</taxon>
        <taxon>Ascomycota</taxon>
        <taxon>Pezizomycotina</taxon>
        <taxon>Sordariomycetes</taxon>
        <taxon>Hypocreomycetidae</taxon>
        <taxon>Hypocreales</taxon>
        <taxon>Hypocreaceae</taxon>
        <taxon>Trichoderma</taxon>
    </lineage>
</organism>
<dbReference type="InterPro" id="IPR040203">
    <property type="entry name" value="Sld2"/>
</dbReference>
<keyword evidence="6 8" id="KW-0131">Cell cycle</keyword>
<protein>
    <recommendedName>
        <fullName evidence="3 8">DNA replication regulator SLD2</fullName>
    </recommendedName>
</protein>
<dbReference type="PANTHER" id="PTHR28124:SF1">
    <property type="entry name" value="DNA REPLICATION REGULATOR SLD2"/>
    <property type="match status" value="1"/>
</dbReference>
<dbReference type="GO" id="GO:1902977">
    <property type="term" value="P:mitotic DNA replication preinitiation complex assembly"/>
    <property type="evidence" value="ECO:0007669"/>
    <property type="project" value="TreeGrafter"/>
</dbReference>
<evidence type="ECO:0000256" key="3">
    <source>
        <dbReference type="ARBA" id="ARBA00018363"/>
    </source>
</evidence>
<dbReference type="CDD" id="cd22289">
    <property type="entry name" value="RecQL4_SLD2_NTD"/>
    <property type="match status" value="1"/>
</dbReference>
<dbReference type="Pfam" id="PF11719">
    <property type="entry name" value="Drc1-Sld2"/>
    <property type="match status" value="1"/>
</dbReference>
<comment type="function">
    <text evidence="7 8">Has a role in the initiation of DNA replication. Required at S-phase checkpoint.</text>
</comment>
<feature type="compositionally biased region" description="Basic residues" evidence="9">
    <location>
        <begin position="360"/>
        <end position="383"/>
    </location>
</feature>
<evidence type="ECO:0000313" key="10">
    <source>
        <dbReference type="EMBL" id="OTA03314.1"/>
    </source>
</evidence>
<feature type="region of interest" description="Disordered" evidence="9">
    <location>
        <begin position="167"/>
        <end position="263"/>
    </location>
</feature>
<keyword evidence="4 8" id="KW-0235">DNA replication</keyword>
<dbReference type="EMBL" id="LFMI01000395">
    <property type="protein sequence ID" value="OTA03314.1"/>
    <property type="molecule type" value="Genomic_DNA"/>
</dbReference>